<dbReference type="Proteomes" id="UP000053105">
    <property type="component" value="Unassembled WGS sequence"/>
</dbReference>
<accession>A0A0M9A9B5</accession>
<dbReference type="EMBL" id="KQ435720">
    <property type="protein sequence ID" value="KOX78583.1"/>
    <property type="molecule type" value="Genomic_DNA"/>
</dbReference>
<evidence type="ECO:0000313" key="2">
    <source>
        <dbReference type="Proteomes" id="UP000053105"/>
    </source>
</evidence>
<gene>
    <name evidence="1" type="ORF">WN51_07444</name>
</gene>
<evidence type="ECO:0000313" key="1">
    <source>
        <dbReference type="EMBL" id="KOX78583.1"/>
    </source>
</evidence>
<sequence>MQRKNIESHFNYFDGFNIDHREDLRKISVENNFSNYTKFSVSFKVKCFGMNSPSNKVTRSLRVPRLPRVSIKSGKSKSDWHRAFQDKERNLRMELFNVAKPRVKRNVVHLDL</sequence>
<keyword evidence="2" id="KW-1185">Reference proteome</keyword>
<organism evidence="1 2">
    <name type="scientific">Melipona quadrifasciata</name>
    <dbReference type="NCBI Taxonomy" id="166423"/>
    <lineage>
        <taxon>Eukaryota</taxon>
        <taxon>Metazoa</taxon>
        <taxon>Ecdysozoa</taxon>
        <taxon>Arthropoda</taxon>
        <taxon>Hexapoda</taxon>
        <taxon>Insecta</taxon>
        <taxon>Pterygota</taxon>
        <taxon>Neoptera</taxon>
        <taxon>Endopterygota</taxon>
        <taxon>Hymenoptera</taxon>
        <taxon>Apocrita</taxon>
        <taxon>Aculeata</taxon>
        <taxon>Apoidea</taxon>
        <taxon>Anthophila</taxon>
        <taxon>Apidae</taxon>
        <taxon>Melipona</taxon>
    </lineage>
</organism>
<protein>
    <submittedName>
        <fullName evidence="1">Uncharacterized protein</fullName>
    </submittedName>
</protein>
<proteinExistence type="predicted"/>
<dbReference type="AlphaFoldDB" id="A0A0M9A9B5"/>
<reference evidence="1 2" key="1">
    <citation type="submission" date="2015-07" db="EMBL/GenBank/DDBJ databases">
        <title>The genome of Melipona quadrifasciata.</title>
        <authorList>
            <person name="Pan H."/>
            <person name="Kapheim K."/>
        </authorList>
    </citation>
    <scope>NUCLEOTIDE SEQUENCE [LARGE SCALE GENOMIC DNA]</scope>
    <source>
        <strain evidence="1">0111107301</strain>
        <tissue evidence="1">Whole body</tissue>
    </source>
</reference>
<name>A0A0M9A9B5_9HYME</name>